<protein>
    <submittedName>
        <fullName evidence="3">Uncharacterized protein</fullName>
    </submittedName>
</protein>
<dbReference type="KEGG" id="ter:Tery_2899"/>
<accession>Q110K7</accession>
<feature type="compositionally biased region" description="Polar residues" evidence="1">
    <location>
        <begin position="33"/>
        <end position="52"/>
    </location>
</feature>
<sequence>MKIITTSTLFTATITMFFTVSLTANPAKAQEKPATNNISPSEKLLSNNANSFSRDKSIGLTQESTTTRSRYGLSQGELDEVTNNINLQMQNNRDARWKREKVWFEEKWNSFATDF</sequence>
<evidence type="ECO:0000313" key="3">
    <source>
        <dbReference type="EMBL" id="ABG52067.1"/>
    </source>
</evidence>
<evidence type="ECO:0000256" key="1">
    <source>
        <dbReference type="SAM" id="MobiDB-lite"/>
    </source>
</evidence>
<feature type="signal peptide" evidence="2">
    <location>
        <begin position="1"/>
        <end position="29"/>
    </location>
</feature>
<feature type="compositionally biased region" description="Polar residues" evidence="1">
    <location>
        <begin position="59"/>
        <end position="69"/>
    </location>
</feature>
<dbReference type="OrthoDB" id="463302at2"/>
<reference evidence="3" key="1">
    <citation type="submission" date="2006-06" db="EMBL/GenBank/DDBJ databases">
        <title>Complete sequence of Trichodesmium erythraeum IMS101.</title>
        <authorList>
            <consortium name="US DOE Joint Genome Institute"/>
            <person name="Copeland A."/>
            <person name="Lucas S."/>
            <person name="Lapidus A."/>
            <person name="Barry K."/>
            <person name="Detter J.C."/>
            <person name="Glavina del Rio T."/>
            <person name="Hammon N."/>
            <person name="Israni S."/>
            <person name="Dalin E."/>
            <person name="Tice H."/>
            <person name="Pitluck S."/>
            <person name="Kiss H."/>
            <person name="Munk A.C."/>
            <person name="Brettin T."/>
            <person name="Bruce D."/>
            <person name="Han C."/>
            <person name="Tapia R."/>
            <person name="Gilna P."/>
            <person name="Schmutz J."/>
            <person name="Larimer F."/>
            <person name="Land M."/>
            <person name="Hauser L."/>
            <person name="Kyrpides N."/>
            <person name="Kim E."/>
            <person name="Richardson P."/>
        </authorList>
    </citation>
    <scope>NUCLEOTIDE SEQUENCE [LARGE SCALE GENOMIC DNA]</scope>
    <source>
        <strain evidence="3">IMS101</strain>
    </source>
</reference>
<name>Q110K7_TRIEI</name>
<keyword evidence="2" id="KW-0732">Signal</keyword>
<dbReference type="EMBL" id="CP000393">
    <property type="protein sequence ID" value="ABG52067.1"/>
    <property type="molecule type" value="Genomic_DNA"/>
</dbReference>
<proteinExistence type="predicted"/>
<dbReference type="HOGENOM" id="CLU_2107947_0_0_3"/>
<feature type="region of interest" description="Disordered" evidence="1">
    <location>
        <begin position="27"/>
        <end position="71"/>
    </location>
</feature>
<dbReference type="RefSeq" id="WP_011612426.1">
    <property type="nucleotide sequence ID" value="NC_008312.1"/>
</dbReference>
<organism evidence="3">
    <name type="scientific">Trichodesmium erythraeum (strain IMS101)</name>
    <dbReference type="NCBI Taxonomy" id="203124"/>
    <lineage>
        <taxon>Bacteria</taxon>
        <taxon>Bacillati</taxon>
        <taxon>Cyanobacteriota</taxon>
        <taxon>Cyanophyceae</taxon>
        <taxon>Oscillatoriophycideae</taxon>
        <taxon>Oscillatoriales</taxon>
        <taxon>Microcoleaceae</taxon>
        <taxon>Trichodesmium</taxon>
    </lineage>
</organism>
<gene>
    <name evidence="3" type="ordered locus">Tery_2899</name>
</gene>
<evidence type="ECO:0000256" key="2">
    <source>
        <dbReference type="SAM" id="SignalP"/>
    </source>
</evidence>
<dbReference type="AlphaFoldDB" id="Q110K7"/>
<feature type="chain" id="PRO_5004179949" evidence="2">
    <location>
        <begin position="30"/>
        <end position="115"/>
    </location>
</feature>